<dbReference type="Proteomes" id="UP000265520">
    <property type="component" value="Unassembled WGS sequence"/>
</dbReference>
<evidence type="ECO:0000313" key="2">
    <source>
        <dbReference type="Proteomes" id="UP000265520"/>
    </source>
</evidence>
<dbReference type="AlphaFoldDB" id="A0A392SLP3"/>
<feature type="non-terminal residue" evidence="1">
    <location>
        <position position="72"/>
    </location>
</feature>
<name>A0A392SLP3_9FABA</name>
<sequence>MLVEKLAVELAHENGVGTETTEKNMRAGKLESRVINGRETTEHDDTFVANSLSREVTGMAHHNSAAEIVLPA</sequence>
<organism evidence="1 2">
    <name type="scientific">Trifolium medium</name>
    <dbReference type="NCBI Taxonomy" id="97028"/>
    <lineage>
        <taxon>Eukaryota</taxon>
        <taxon>Viridiplantae</taxon>
        <taxon>Streptophyta</taxon>
        <taxon>Embryophyta</taxon>
        <taxon>Tracheophyta</taxon>
        <taxon>Spermatophyta</taxon>
        <taxon>Magnoliopsida</taxon>
        <taxon>eudicotyledons</taxon>
        <taxon>Gunneridae</taxon>
        <taxon>Pentapetalae</taxon>
        <taxon>rosids</taxon>
        <taxon>fabids</taxon>
        <taxon>Fabales</taxon>
        <taxon>Fabaceae</taxon>
        <taxon>Papilionoideae</taxon>
        <taxon>50 kb inversion clade</taxon>
        <taxon>NPAAA clade</taxon>
        <taxon>Hologalegina</taxon>
        <taxon>IRL clade</taxon>
        <taxon>Trifolieae</taxon>
        <taxon>Trifolium</taxon>
    </lineage>
</organism>
<dbReference type="EMBL" id="LXQA010396162">
    <property type="protein sequence ID" value="MCI49114.1"/>
    <property type="molecule type" value="Genomic_DNA"/>
</dbReference>
<comment type="caution">
    <text evidence="1">The sequence shown here is derived from an EMBL/GenBank/DDBJ whole genome shotgun (WGS) entry which is preliminary data.</text>
</comment>
<protein>
    <submittedName>
        <fullName evidence="1">Uncharacterized protein</fullName>
    </submittedName>
</protein>
<evidence type="ECO:0000313" key="1">
    <source>
        <dbReference type="EMBL" id="MCI49114.1"/>
    </source>
</evidence>
<keyword evidence="2" id="KW-1185">Reference proteome</keyword>
<reference evidence="1 2" key="1">
    <citation type="journal article" date="2018" name="Front. Plant Sci.">
        <title>Red Clover (Trifolium pratense) and Zigzag Clover (T. medium) - A Picture of Genomic Similarities and Differences.</title>
        <authorList>
            <person name="Dluhosova J."/>
            <person name="Istvanek J."/>
            <person name="Nedelnik J."/>
            <person name="Repkova J."/>
        </authorList>
    </citation>
    <scope>NUCLEOTIDE SEQUENCE [LARGE SCALE GENOMIC DNA]</scope>
    <source>
        <strain evidence="2">cv. 10/8</strain>
        <tissue evidence="1">Leaf</tissue>
    </source>
</reference>
<accession>A0A392SLP3</accession>
<proteinExistence type="predicted"/>